<evidence type="ECO:0000256" key="1">
    <source>
        <dbReference type="ARBA" id="ARBA00004651"/>
    </source>
</evidence>
<evidence type="ECO:0000256" key="5">
    <source>
        <dbReference type="ARBA" id="ARBA00022989"/>
    </source>
</evidence>
<name>A0A497E507_UNCAE</name>
<evidence type="ECO:0000256" key="3">
    <source>
        <dbReference type="ARBA" id="ARBA00022475"/>
    </source>
</evidence>
<feature type="transmembrane region" description="Helical" evidence="7">
    <location>
        <begin position="71"/>
        <end position="95"/>
    </location>
</feature>
<evidence type="ECO:0000256" key="2">
    <source>
        <dbReference type="ARBA" id="ARBA00010388"/>
    </source>
</evidence>
<keyword evidence="5 7" id="KW-1133">Transmembrane helix</keyword>
<comment type="similarity">
    <text evidence="2">Belongs to the CPA3 antiporters (TC 2.A.63) subunit C family.</text>
</comment>
<evidence type="ECO:0000256" key="7">
    <source>
        <dbReference type="SAM" id="Phobius"/>
    </source>
</evidence>
<protein>
    <submittedName>
        <fullName evidence="8">Cation:proton antiporter</fullName>
    </submittedName>
</protein>
<dbReference type="EMBL" id="QMPZ01000019">
    <property type="protein sequence ID" value="RLE10057.1"/>
    <property type="molecule type" value="Genomic_DNA"/>
</dbReference>
<gene>
    <name evidence="8" type="ORF">DRJ00_02640</name>
</gene>
<accession>A0A497E507</accession>
<organism evidence="8 9">
    <name type="scientific">Aerophobetes bacterium</name>
    <dbReference type="NCBI Taxonomy" id="2030807"/>
    <lineage>
        <taxon>Bacteria</taxon>
        <taxon>Candidatus Aerophobota</taxon>
    </lineage>
</organism>
<dbReference type="PANTHER" id="PTHR34583:SF2">
    <property type="entry name" value="ANTIPORTER SUBUNIT MNHC2-RELATED"/>
    <property type="match status" value="1"/>
</dbReference>
<dbReference type="Gene3D" id="1.10.287.3510">
    <property type="match status" value="1"/>
</dbReference>
<reference evidence="8 9" key="1">
    <citation type="submission" date="2018-06" db="EMBL/GenBank/DDBJ databases">
        <title>Extensive metabolic versatility and redundancy in microbially diverse, dynamic hydrothermal sediments.</title>
        <authorList>
            <person name="Dombrowski N."/>
            <person name="Teske A."/>
            <person name="Baker B.J."/>
        </authorList>
    </citation>
    <scope>NUCLEOTIDE SEQUENCE [LARGE SCALE GENOMIC DNA]</scope>
    <source>
        <strain evidence="8">B47_G16</strain>
    </source>
</reference>
<keyword evidence="6 7" id="KW-0472">Membrane</keyword>
<sequence>MLFFLSFVVFLIGLYCVATRKNLLKIVMGIVIMEYAVNFFLILLGYRMGGVAPIVTEGVKEAKFVDPLPQAMVLTSIVISIATLAFIVAICIRIYQRYHTFDVTEIRRLKG</sequence>
<dbReference type="GO" id="GO:0005886">
    <property type="term" value="C:plasma membrane"/>
    <property type="evidence" value="ECO:0007669"/>
    <property type="project" value="UniProtKB-SubCell"/>
</dbReference>
<dbReference type="InterPro" id="IPR050601">
    <property type="entry name" value="CPA3_antiporter_subunitC"/>
</dbReference>
<dbReference type="AlphaFoldDB" id="A0A497E507"/>
<proteinExistence type="inferred from homology"/>
<evidence type="ECO:0000256" key="6">
    <source>
        <dbReference type="ARBA" id="ARBA00023136"/>
    </source>
</evidence>
<keyword evidence="3" id="KW-1003">Cell membrane</keyword>
<keyword evidence="4 7" id="KW-0812">Transmembrane</keyword>
<evidence type="ECO:0000313" key="9">
    <source>
        <dbReference type="Proteomes" id="UP000279422"/>
    </source>
</evidence>
<evidence type="ECO:0000313" key="8">
    <source>
        <dbReference type="EMBL" id="RLE10057.1"/>
    </source>
</evidence>
<dbReference type="Proteomes" id="UP000279422">
    <property type="component" value="Unassembled WGS sequence"/>
</dbReference>
<dbReference type="PANTHER" id="PTHR34583">
    <property type="entry name" value="ANTIPORTER SUBUNIT MNHC2-RELATED"/>
    <property type="match status" value="1"/>
</dbReference>
<comment type="caution">
    <text evidence="8">The sequence shown here is derived from an EMBL/GenBank/DDBJ whole genome shotgun (WGS) entry which is preliminary data.</text>
</comment>
<feature type="transmembrane region" description="Helical" evidence="7">
    <location>
        <begin position="26"/>
        <end position="46"/>
    </location>
</feature>
<evidence type="ECO:0000256" key="4">
    <source>
        <dbReference type="ARBA" id="ARBA00022692"/>
    </source>
</evidence>
<dbReference type="InterPro" id="IPR039428">
    <property type="entry name" value="NUOK/Mnh_C1-like"/>
</dbReference>
<comment type="subcellular location">
    <subcellularLocation>
        <location evidence="1">Cell membrane</location>
        <topology evidence="1">Multi-pass membrane protein</topology>
    </subcellularLocation>
</comment>
<dbReference type="Pfam" id="PF00420">
    <property type="entry name" value="Oxidored_q2"/>
    <property type="match status" value="1"/>
</dbReference>